<dbReference type="Gene3D" id="3.40.50.2000">
    <property type="entry name" value="Glycogen Phosphorylase B"/>
    <property type="match status" value="2"/>
</dbReference>
<protein>
    <submittedName>
        <fullName evidence="3">Glycosyltransferase</fullName>
    </submittedName>
</protein>
<dbReference type="InterPro" id="IPR050194">
    <property type="entry name" value="Glycosyltransferase_grp1"/>
</dbReference>
<dbReference type="PANTHER" id="PTHR45947">
    <property type="entry name" value="SULFOQUINOVOSYL TRANSFERASE SQD2"/>
    <property type="match status" value="1"/>
</dbReference>
<dbReference type="Pfam" id="PF13579">
    <property type="entry name" value="Glyco_trans_4_4"/>
    <property type="match status" value="1"/>
</dbReference>
<feature type="domain" description="Glycosyltransferase subfamily 4-like N-terminal" evidence="2">
    <location>
        <begin position="31"/>
        <end position="174"/>
    </location>
</feature>
<proteinExistence type="predicted"/>
<dbReference type="SUPFAM" id="SSF53756">
    <property type="entry name" value="UDP-Glycosyltransferase/glycogen phosphorylase"/>
    <property type="match status" value="1"/>
</dbReference>
<dbReference type="InterPro" id="IPR001296">
    <property type="entry name" value="Glyco_trans_1"/>
</dbReference>
<evidence type="ECO:0000259" key="1">
    <source>
        <dbReference type="Pfam" id="PF00534"/>
    </source>
</evidence>
<dbReference type="EMBL" id="AZFK01000008">
    <property type="protein sequence ID" value="KRL92175.1"/>
    <property type="molecule type" value="Genomic_DNA"/>
</dbReference>
<evidence type="ECO:0000313" key="4">
    <source>
        <dbReference type="Proteomes" id="UP000050816"/>
    </source>
</evidence>
<dbReference type="GO" id="GO:0016757">
    <property type="term" value="F:glycosyltransferase activity"/>
    <property type="evidence" value="ECO:0007669"/>
    <property type="project" value="InterPro"/>
</dbReference>
<reference evidence="3 4" key="1">
    <citation type="journal article" date="2015" name="Genome Announc.">
        <title>Expanding the biotechnology potential of lactobacilli through comparative genomics of 213 strains and associated genera.</title>
        <authorList>
            <person name="Sun Z."/>
            <person name="Harris H.M."/>
            <person name="McCann A."/>
            <person name="Guo C."/>
            <person name="Argimon S."/>
            <person name="Zhang W."/>
            <person name="Yang X."/>
            <person name="Jeffery I.B."/>
            <person name="Cooney J.C."/>
            <person name="Kagawa T.F."/>
            <person name="Liu W."/>
            <person name="Song Y."/>
            <person name="Salvetti E."/>
            <person name="Wrobel A."/>
            <person name="Rasinkangas P."/>
            <person name="Parkhill J."/>
            <person name="Rea M.C."/>
            <person name="O'Sullivan O."/>
            <person name="Ritari J."/>
            <person name="Douillard F.P."/>
            <person name="Paul Ross R."/>
            <person name="Yang R."/>
            <person name="Briner A.E."/>
            <person name="Felis G.E."/>
            <person name="de Vos W.M."/>
            <person name="Barrangou R."/>
            <person name="Klaenhammer T.R."/>
            <person name="Caufield P.W."/>
            <person name="Cui Y."/>
            <person name="Zhang H."/>
            <person name="O'Toole P.W."/>
        </authorList>
    </citation>
    <scope>NUCLEOTIDE SEQUENCE [LARGE SCALE GENOMIC DNA]</scope>
    <source>
        <strain evidence="3 4">DSM 15946</strain>
    </source>
</reference>
<dbReference type="InterPro" id="IPR028098">
    <property type="entry name" value="Glyco_trans_4-like_N"/>
</dbReference>
<name>A0A0R1UFJ8_9LACO</name>
<dbReference type="Pfam" id="PF00534">
    <property type="entry name" value="Glycos_transf_1"/>
    <property type="match status" value="1"/>
</dbReference>
<dbReference type="Proteomes" id="UP000050816">
    <property type="component" value="Unassembled WGS sequence"/>
</dbReference>
<accession>A0A0R1UFJ8</accession>
<dbReference type="PATRIC" id="fig|1423760.3.peg.88"/>
<gene>
    <name evidence="3" type="ORF">FC43_GL000082</name>
</gene>
<dbReference type="RefSeq" id="WP_056953619.1">
    <property type="nucleotide sequence ID" value="NZ_AZFK01000008.1"/>
</dbReference>
<comment type="caution">
    <text evidence="3">The sequence shown here is derived from an EMBL/GenBank/DDBJ whole genome shotgun (WGS) entry which is preliminary data.</text>
</comment>
<sequence length="388" mass="44323">MNKDQRSVLMVSTTASMIEQFNLNNLKILLQLGAVVHVATNFEAPGTITKESSLRLKSRLEKIGVTCHQVNFKRGFGNPVANRKAYRQLCSVVEQYKISYIHTHSPLGSIIARRVARHFGIKILYTAHGFQFFAGGPLINWLVFWPIEWYYAHWTDAIVTINTDDYRQAKFLPVKRRYYLPGVGTDIRNAMEFSTQTRNKLRQEFRNKNRIENDDFLIVSVGELSKRKNHDTVIRAIKKLNDPTIKYLIAGIGPEKENLKELINSLGLGNQVKFMGYIENLNELYFAADLNVFVSRREGLGLGGLDGVAHGLYIIGNGRTGMKDYIYNERVGLLLNNPNDADDLAHKIKVVQNERRKISTSAIEPLLKFDVVSVNEKMKAIYYKEFFS</sequence>
<organism evidence="3 4">
    <name type="scientific">Limosilactobacillus ingluviei DSM 15946</name>
    <dbReference type="NCBI Taxonomy" id="1423760"/>
    <lineage>
        <taxon>Bacteria</taxon>
        <taxon>Bacillati</taxon>
        <taxon>Bacillota</taxon>
        <taxon>Bacilli</taxon>
        <taxon>Lactobacillales</taxon>
        <taxon>Lactobacillaceae</taxon>
        <taxon>Limosilactobacillus</taxon>
    </lineage>
</organism>
<feature type="domain" description="Glycosyl transferase family 1" evidence="1">
    <location>
        <begin position="202"/>
        <end position="354"/>
    </location>
</feature>
<evidence type="ECO:0000259" key="2">
    <source>
        <dbReference type="Pfam" id="PF13579"/>
    </source>
</evidence>
<evidence type="ECO:0000313" key="3">
    <source>
        <dbReference type="EMBL" id="KRL92175.1"/>
    </source>
</evidence>
<dbReference type="AlphaFoldDB" id="A0A0R1UFJ8"/>
<keyword evidence="3" id="KW-0808">Transferase</keyword>
<dbReference type="PANTHER" id="PTHR45947:SF3">
    <property type="entry name" value="SULFOQUINOVOSYL TRANSFERASE SQD2"/>
    <property type="match status" value="1"/>
</dbReference>